<keyword evidence="5 9" id="KW-0862">Zinc</keyword>
<evidence type="ECO:0000256" key="3">
    <source>
        <dbReference type="ARBA" id="ARBA00022723"/>
    </source>
</evidence>
<comment type="subunit">
    <text evidence="2 9">Homodimer.</text>
</comment>
<organism evidence="10 11">
    <name type="scientific">Novosphingobium fuchskuhlense</name>
    <dbReference type="NCBI Taxonomy" id="1117702"/>
    <lineage>
        <taxon>Bacteria</taxon>
        <taxon>Pseudomonadati</taxon>
        <taxon>Pseudomonadota</taxon>
        <taxon>Alphaproteobacteria</taxon>
        <taxon>Sphingomonadales</taxon>
        <taxon>Sphingomonadaceae</taxon>
        <taxon>Novosphingobium</taxon>
    </lineage>
</organism>
<feature type="binding site" evidence="9">
    <location>
        <position position="60"/>
    </location>
    <ligand>
        <name>Zn(2+)</name>
        <dbReference type="ChEBI" id="CHEBI:29105"/>
        <label>1</label>
    </ligand>
</feature>
<dbReference type="GO" id="GO:0019441">
    <property type="term" value="P:L-tryptophan catabolic process to kynurenine"/>
    <property type="evidence" value="ECO:0007669"/>
    <property type="project" value="UniProtKB-UniRule"/>
</dbReference>
<protein>
    <recommendedName>
        <fullName evidence="9">Kynurenine formamidase</fullName>
        <shortName evidence="9">KFA</shortName>
        <shortName evidence="9">KFase</shortName>
        <ecNumber evidence="9">3.5.1.9</ecNumber>
    </recommendedName>
    <alternativeName>
        <fullName evidence="9">Arylformamidase</fullName>
    </alternativeName>
    <alternativeName>
        <fullName evidence="9">N-formylkynurenine formamidase</fullName>
        <shortName evidence="9">FKF</shortName>
    </alternativeName>
</protein>
<evidence type="ECO:0000313" key="11">
    <source>
        <dbReference type="Proteomes" id="UP000058012"/>
    </source>
</evidence>
<reference evidence="10 11" key="1">
    <citation type="submission" date="2015-10" db="EMBL/GenBank/DDBJ databases">
        <title>Draft genome sequence of Novosphingobium fuchskuhlense DSM 25065 isolated from a surface water sample of the southwest basin of Lake Grosse Fuchskuhle.</title>
        <authorList>
            <person name="Ruckert C."/>
            <person name="Winkler A."/>
            <person name="Glaeser J."/>
            <person name="Grossart H.-P."/>
            <person name="Kalinowski J."/>
            <person name="Glaeser S."/>
        </authorList>
    </citation>
    <scope>NUCLEOTIDE SEQUENCE [LARGE SCALE GENOMIC DNA]</scope>
    <source>
        <strain evidence="10 11">FNE08-7</strain>
    </source>
</reference>
<feature type="binding site" evidence="9">
    <location>
        <position position="183"/>
    </location>
    <ligand>
        <name>Zn(2+)</name>
        <dbReference type="ChEBI" id="CHEBI:29105"/>
        <label>1</label>
    </ligand>
</feature>
<dbReference type="Gene3D" id="3.50.30.50">
    <property type="entry name" value="Putative cyclase"/>
    <property type="match status" value="1"/>
</dbReference>
<dbReference type="EMBL" id="LLZS01000009">
    <property type="protein sequence ID" value="KUR70651.1"/>
    <property type="molecule type" value="Genomic_DNA"/>
</dbReference>
<evidence type="ECO:0000256" key="1">
    <source>
        <dbReference type="ARBA" id="ARBA00002204"/>
    </source>
</evidence>
<comment type="cofactor">
    <cofactor evidence="9">
        <name>Zn(2+)</name>
        <dbReference type="ChEBI" id="CHEBI:29105"/>
    </cofactor>
    <text evidence="9">Binds 2 zinc ions per subunit.</text>
</comment>
<gene>
    <name evidence="9" type="primary">kynB</name>
    <name evidence="10" type="ORF">AQZ52_16895</name>
</gene>
<keyword evidence="3 9" id="KW-0479">Metal-binding</keyword>
<dbReference type="Proteomes" id="UP000058012">
    <property type="component" value="Unassembled WGS sequence"/>
</dbReference>
<dbReference type="FunFam" id="3.50.30.50:FF:000001">
    <property type="entry name" value="Kynurenine formamidase"/>
    <property type="match status" value="1"/>
</dbReference>
<dbReference type="SUPFAM" id="SSF102198">
    <property type="entry name" value="Putative cyclase"/>
    <property type="match status" value="1"/>
</dbReference>
<sequence>MRGPAGGRHVRIIDISQRLDASTPLWPGEPALVVSHHARISETCSVNVGAVHMALHSGTHADAPFHYDVAGQSSAETALEPYIGRCVVVDVRRCAGSAVDVGDIDWSTLAAAAAPRVLLRTYEGFPHAAWDAGFRAVSAEVIRRLAGLGVVLVGTDAASLDPQDSKTMEAHHAVRAADMRILEGLVLDGVAAGVYELIALPLPLAGADASPVRAVLREIAA</sequence>
<comment type="similarity">
    <text evidence="9">Belongs to the Cyclase 1 superfamily. KynB family.</text>
</comment>
<dbReference type="STRING" id="1117702.AQZ52_16895"/>
<feature type="binding site" evidence="9">
    <location>
        <position position="171"/>
    </location>
    <ligand>
        <name>Zn(2+)</name>
        <dbReference type="ChEBI" id="CHEBI:29105"/>
        <label>2</label>
    </ligand>
</feature>
<evidence type="ECO:0000256" key="5">
    <source>
        <dbReference type="ARBA" id="ARBA00022833"/>
    </source>
</evidence>
<dbReference type="InterPro" id="IPR017484">
    <property type="entry name" value="Kynurenine_formamidase_bac"/>
</dbReference>
<dbReference type="GO" id="GO:0004061">
    <property type="term" value="F:arylformamidase activity"/>
    <property type="evidence" value="ECO:0007669"/>
    <property type="project" value="UniProtKB-UniRule"/>
</dbReference>
<feature type="binding site" evidence="9">
    <location>
        <position position="26"/>
    </location>
    <ligand>
        <name>substrate</name>
    </ligand>
</feature>
<evidence type="ECO:0000256" key="9">
    <source>
        <dbReference type="HAMAP-Rule" id="MF_01969"/>
    </source>
</evidence>
<dbReference type="Pfam" id="PF04199">
    <property type="entry name" value="Cyclase"/>
    <property type="match status" value="1"/>
</dbReference>
<comment type="function">
    <text evidence="1 9">Catalyzes the hydrolysis of N-formyl-L-kynurenine to L-kynurenine, the second step in the kynurenine pathway of tryptophan degradation.</text>
</comment>
<comment type="pathway">
    <text evidence="8 9">Amino-acid degradation; L-tryptophan degradation via kynurenine pathway; L-kynurenine from L-tryptophan: step 2/2.</text>
</comment>
<dbReference type="GO" id="GO:0004328">
    <property type="term" value="F:formamidase activity"/>
    <property type="evidence" value="ECO:0007669"/>
    <property type="project" value="InterPro"/>
</dbReference>
<comment type="caution">
    <text evidence="10">The sequence shown here is derived from an EMBL/GenBank/DDBJ whole genome shotgun (WGS) entry which is preliminary data.</text>
</comment>
<keyword evidence="4 9" id="KW-0378">Hydrolase</keyword>
<feature type="binding site" evidence="9">
    <location>
        <position position="62"/>
    </location>
    <ligand>
        <name>Zn(2+)</name>
        <dbReference type="ChEBI" id="CHEBI:29105"/>
        <label>2</label>
    </ligand>
</feature>
<dbReference type="InterPro" id="IPR037175">
    <property type="entry name" value="KFase_sf"/>
</dbReference>
<feature type="active site" description="Proton donor/acceptor" evidence="9">
    <location>
        <position position="66"/>
    </location>
</feature>
<feature type="binding site" evidence="9">
    <location>
        <position position="56"/>
    </location>
    <ligand>
        <name>Zn(2+)</name>
        <dbReference type="ChEBI" id="CHEBI:29105"/>
        <label>1</label>
    </ligand>
</feature>
<evidence type="ECO:0000256" key="2">
    <source>
        <dbReference type="ARBA" id="ARBA00011738"/>
    </source>
</evidence>
<dbReference type="UniPathway" id="UPA00333">
    <property type="reaction ID" value="UER00454"/>
</dbReference>
<feature type="binding site" evidence="9">
    <location>
        <position position="183"/>
    </location>
    <ligand>
        <name>Zn(2+)</name>
        <dbReference type="ChEBI" id="CHEBI:29105"/>
        <label>2</label>
    </ligand>
</feature>
<name>A0A117UTL7_9SPHN</name>
<dbReference type="HAMAP" id="MF_01969">
    <property type="entry name" value="KynB"/>
    <property type="match status" value="1"/>
</dbReference>
<feature type="binding site" evidence="9">
    <location>
        <position position="62"/>
    </location>
    <ligand>
        <name>Zn(2+)</name>
        <dbReference type="ChEBI" id="CHEBI:29105"/>
        <label>1</label>
    </ligand>
</feature>
<evidence type="ECO:0000256" key="7">
    <source>
        <dbReference type="ARBA" id="ARBA00048496"/>
    </source>
</evidence>
<keyword evidence="6 9" id="KW-0823">Tryptophan catabolism</keyword>
<dbReference type="PANTHER" id="PTHR31118">
    <property type="entry name" value="CYCLASE-LIKE PROTEIN 2"/>
    <property type="match status" value="1"/>
</dbReference>
<dbReference type="GO" id="GO:0008270">
    <property type="term" value="F:zinc ion binding"/>
    <property type="evidence" value="ECO:0007669"/>
    <property type="project" value="UniProtKB-UniRule"/>
</dbReference>
<dbReference type="OrthoDB" id="9777007at2"/>
<accession>A0A117UTL7</accession>
<proteinExistence type="inferred from homology"/>
<dbReference type="AlphaFoldDB" id="A0A117UTL7"/>
<evidence type="ECO:0000256" key="4">
    <source>
        <dbReference type="ARBA" id="ARBA00022801"/>
    </source>
</evidence>
<evidence type="ECO:0000256" key="8">
    <source>
        <dbReference type="ARBA" id="ARBA00060547"/>
    </source>
</evidence>
<comment type="catalytic activity">
    <reaction evidence="7 9">
        <text>N-formyl-L-kynurenine + H2O = L-kynurenine + formate + H(+)</text>
        <dbReference type="Rhea" id="RHEA:13009"/>
        <dbReference type="ChEBI" id="CHEBI:15377"/>
        <dbReference type="ChEBI" id="CHEBI:15378"/>
        <dbReference type="ChEBI" id="CHEBI:15740"/>
        <dbReference type="ChEBI" id="CHEBI:57959"/>
        <dbReference type="ChEBI" id="CHEBI:58629"/>
        <dbReference type="EC" id="3.5.1.9"/>
    </reaction>
</comment>
<dbReference type="PANTHER" id="PTHR31118:SF32">
    <property type="entry name" value="KYNURENINE FORMAMIDASE"/>
    <property type="match status" value="1"/>
</dbReference>
<keyword evidence="11" id="KW-1185">Reference proteome</keyword>
<dbReference type="EC" id="3.5.1.9" evidence="9"/>
<dbReference type="NCBIfam" id="TIGR03035">
    <property type="entry name" value="trp_arylform"/>
    <property type="match status" value="1"/>
</dbReference>
<dbReference type="InterPro" id="IPR007325">
    <property type="entry name" value="KFase/CYL"/>
</dbReference>
<evidence type="ECO:0000313" key="10">
    <source>
        <dbReference type="EMBL" id="KUR70651.1"/>
    </source>
</evidence>
<evidence type="ECO:0000256" key="6">
    <source>
        <dbReference type="ARBA" id="ARBA00023079"/>
    </source>
</evidence>